<dbReference type="GO" id="GO:0016787">
    <property type="term" value="F:hydrolase activity"/>
    <property type="evidence" value="ECO:0007669"/>
    <property type="project" value="UniProtKB-UniRule"/>
</dbReference>
<feature type="domain" description="PNPLA" evidence="5">
    <location>
        <begin position="43"/>
        <end position="213"/>
    </location>
</feature>
<dbReference type="AlphaFoldDB" id="A0A941EUI7"/>
<proteinExistence type="predicted"/>
<dbReference type="InterPro" id="IPR050301">
    <property type="entry name" value="NTE"/>
</dbReference>
<evidence type="ECO:0000256" key="2">
    <source>
        <dbReference type="ARBA" id="ARBA00022963"/>
    </source>
</evidence>
<dbReference type="Gene3D" id="3.40.1090.10">
    <property type="entry name" value="Cytosolic phospholipase A2 catalytic domain"/>
    <property type="match status" value="1"/>
</dbReference>
<dbReference type="Proteomes" id="UP000675781">
    <property type="component" value="Unassembled WGS sequence"/>
</dbReference>
<dbReference type="Pfam" id="PF01734">
    <property type="entry name" value="Patatin"/>
    <property type="match status" value="1"/>
</dbReference>
<evidence type="ECO:0000259" key="5">
    <source>
        <dbReference type="PROSITE" id="PS51635"/>
    </source>
</evidence>
<dbReference type="PANTHER" id="PTHR14226:SF64">
    <property type="entry name" value="PNPLA DOMAIN-CONTAINING PROTEIN"/>
    <property type="match status" value="1"/>
</dbReference>
<comment type="caution">
    <text evidence="4">Lacks conserved residue(s) required for the propagation of feature annotation.</text>
</comment>
<dbReference type="GO" id="GO:0016042">
    <property type="term" value="P:lipid catabolic process"/>
    <property type="evidence" value="ECO:0007669"/>
    <property type="project" value="UniProtKB-UniRule"/>
</dbReference>
<dbReference type="EMBL" id="JAGSOG010000208">
    <property type="protein sequence ID" value="MBR7837488.1"/>
    <property type="molecule type" value="Genomic_DNA"/>
</dbReference>
<dbReference type="PANTHER" id="PTHR14226">
    <property type="entry name" value="NEUROPATHY TARGET ESTERASE/SWISS CHEESE D.MELANOGASTER"/>
    <property type="match status" value="1"/>
</dbReference>
<feature type="short sequence motif" description="GXSXG" evidence="4">
    <location>
        <begin position="76"/>
        <end position="80"/>
    </location>
</feature>
<evidence type="ECO:0000313" key="7">
    <source>
        <dbReference type="Proteomes" id="UP000675781"/>
    </source>
</evidence>
<feature type="active site" description="Proton acceptor" evidence="4">
    <location>
        <position position="200"/>
    </location>
</feature>
<name>A0A941EUI7_9ACTN</name>
<reference evidence="6" key="1">
    <citation type="submission" date="2021-04" db="EMBL/GenBank/DDBJ databases">
        <title>Genome based classification of Actinospica acidithermotolerans sp. nov., an actinobacterium isolated from an Indonesian hot spring.</title>
        <authorList>
            <person name="Kusuma A.B."/>
            <person name="Putra K.E."/>
            <person name="Nafisah S."/>
            <person name="Loh J."/>
            <person name="Nouioui I."/>
            <person name="Goodfellow M."/>
        </authorList>
    </citation>
    <scope>NUCLEOTIDE SEQUENCE</scope>
    <source>
        <strain evidence="6">CSCA 57</strain>
    </source>
</reference>
<protein>
    <submittedName>
        <fullName evidence="6">Patatin-like phospholipase family protein</fullName>
    </submittedName>
</protein>
<dbReference type="InterPro" id="IPR002641">
    <property type="entry name" value="PNPLA_dom"/>
</dbReference>
<organism evidence="6 7">
    <name type="scientific">Actinospica durhamensis</name>
    <dbReference type="NCBI Taxonomy" id="1508375"/>
    <lineage>
        <taxon>Bacteria</taxon>
        <taxon>Bacillati</taxon>
        <taxon>Actinomycetota</taxon>
        <taxon>Actinomycetes</taxon>
        <taxon>Catenulisporales</taxon>
        <taxon>Actinospicaceae</taxon>
        <taxon>Actinospica</taxon>
    </lineage>
</organism>
<dbReference type="RefSeq" id="WP_212531955.1">
    <property type="nucleotide sequence ID" value="NZ_JAGSOG010000208.1"/>
</dbReference>
<evidence type="ECO:0000256" key="3">
    <source>
        <dbReference type="ARBA" id="ARBA00023098"/>
    </source>
</evidence>
<keyword evidence="7" id="KW-1185">Reference proteome</keyword>
<evidence type="ECO:0000256" key="4">
    <source>
        <dbReference type="PROSITE-ProRule" id="PRU01161"/>
    </source>
</evidence>
<gene>
    <name evidence="6" type="ORF">KDL01_29685</name>
</gene>
<keyword evidence="2 4" id="KW-0442">Lipid degradation</keyword>
<sequence>MLSAAEATAPTASTPHPVLEAIADRVRRASTPGRREDGRRVVLAIEGGAMRGTISAGMALELEQMGVLPAFDAVYGSSAGAISATWLLSSRPEGLAGWAEPAYARALIRASNLLRRRPMVDVERLVEHIYREVAVLDFDSVLANPIELHPLATDAVTGLSVDLRPLLRTTADLRLAMRASSALPVLAGPAIGLGSGRYYDAGMAESVPYRTAIEQGATHILVLRSRVEPARWAPPAAPSRGARVTARTALRRESVHLRTTYLARAARLAEDDDFLAGREADPASAPAVLSIRPALEDGEIGKLTKDGPALAAALASGRRAARRALASTC</sequence>
<accession>A0A941EUI7</accession>
<comment type="caution">
    <text evidence="6">The sequence shown here is derived from an EMBL/GenBank/DDBJ whole genome shotgun (WGS) entry which is preliminary data.</text>
</comment>
<keyword evidence="3 4" id="KW-0443">Lipid metabolism</keyword>
<evidence type="ECO:0000256" key="1">
    <source>
        <dbReference type="ARBA" id="ARBA00022801"/>
    </source>
</evidence>
<dbReference type="PROSITE" id="PS51635">
    <property type="entry name" value="PNPLA"/>
    <property type="match status" value="1"/>
</dbReference>
<keyword evidence="1 4" id="KW-0378">Hydrolase</keyword>
<evidence type="ECO:0000313" key="6">
    <source>
        <dbReference type="EMBL" id="MBR7837488.1"/>
    </source>
</evidence>
<feature type="active site" description="Nucleophile" evidence="4">
    <location>
        <position position="78"/>
    </location>
</feature>
<dbReference type="SUPFAM" id="SSF52151">
    <property type="entry name" value="FabD/lysophospholipase-like"/>
    <property type="match status" value="1"/>
</dbReference>
<dbReference type="InterPro" id="IPR016035">
    <property type="entry name" value="Acyl_Trfase/lysoPLipase"/>
</dbReference>